<name>A0A110B3N1_9SPHI</name>
<dbReference type="AlphaFoldDB" id="A0A110B3N1"/>
<protein>
    <submittedName>
        <fullName evidence="1">Uncharacterized protein</fullName>
    </submittedName>
</protein>
<proteinExistence type="predicted"/>
<dbReference type="EMBL" id="AP017313">
    <property type="protein sequence ID" value="BAU55182.1"/>
    <property type="molecule type" value="Genomic_DNA"/>
</dbReference>
<sequence>MKNGLYGLIFLAAVFLSGCGHYAKNAAQQDAENYKLSKSPEQCYLAIYQKDSAFLKYKMMPGGRVLGRLTIKYGELEPLAFEKEFDHGEIKGRFTKDTLFAEYTFADGAKRTVYRNPLAFLKKNDHLMLGFGATENYLGRTWFIHHNLINFTRGRFQFLPVGGSK</sequence>
<evidence type="ECO:0000313" key="1">
    <source>
        <dbReference type="EMBL" id="BAU55182.1"/>
    </source>
</evidence>
<reference evidence="1 2" key="1">
    <citation type="submission" date="2015-12" db="EMBL/GenBank/DDBJ databases">
        <title>Genome sequence of Mucilaginibacter gotjawali.</title>
        <authorList>
            <person name="Lee J.S."/>
            <person name="Lee K.C."/>
            <person name="Kim K.K."/>
            <person name="Lee B.W."/>
        </authorList>
    </citation>
    <scope>NUCLEOTIDE SEQUENCE [LARGE SCALE GENOMIC DNA]</scope>
    <source>
        <strain evidence="1 2">SA3-7</strain>
    </source>
</reference>
<accession>A0A110B3N1</accession>
<dbReference type="OrthoDB" id="768192at2"/>
<gene>
    <name evidence="1" type="ORF">MgSA37_03363</name>
</gene>
<dbReference type="RefSeq" id="WP_096353402.1">
    <property type="nucleotide sequence ID" value="NZ_AP017313.1"/>
</dbReference>
<dbReference type="PROSITE" id="PS51257">
    <property type="entry name" value="PROKAR_LIPOPROTEIN"/>
    <property type="match status" value="1"/>
</dbReference>
<keyword evidence="2" id="KW-1185">Reference proteome</keyword>
<dbReference type="KEGG" id="mgot:MgSA37_03363"/>
<organism evidence="1 2">
    <name type="scientific">Mucilaginibacter gotjawali</name>
    <dbReference type="NCBI Taxonomy" id="1550579"/>
    <lineage>
        <taxon>Bacteria</taxon>
        <taxon>Pseudomonadati</taxon>
        <taxon>Bacteroidota</taxon>
        <taxon>Sphingobacteriia</taxon>
        <taxon>Sphingobacteriales</taxon>
        <taxon>Sphingobacteriaceae</taxon>
        <taxon>Mucilaginibacter</taxon>
    </lineage>
</organism>
<dbReference type="Proteomes" id="UP000218263">
    <property type="component" value="Chromosome"/>
</dbReference>
<evidence type="ECO:0000313" key="2">
    <source>
        <dbReference type="Proteomes" id="UP000218263"/>
    </source>
</evidence>